<dbReference type="NCBIfam" id="TIGR00180">
    <property type="entry name" value="parB_part"/>
    <property type="match status" value="1"/>
</dbReference>
<dbReference type="SUPFAM" id="SSF110849">
    <property type="entry name" value="ParB/Sulfiredoxin"/>
    <property type="match status" value="1"/>
</dbReference>
<keyword evidence="8" id="KW-1185">Reference proteome</keyword>
<protein>
    <submittedName>
        <fullName evidence="7">ParB/RepB/Spo0J family partition protein</fullName>
    </submittedName>
</protein>
<evidence type="ECO:0000256" key="5">
    <source>
        <dbReference type="SAM" id="MobiDB-lite"/>
    </source>
</evidence>
<feature type="domain" description="ParB-like N-terminal" evidence="6">
    <location>
        <begin position="51"/>
        <end position="141"/>
    </location>
</feature>
<feature type="compositionally biased region" description="Basic and acidic residues" evidence="5">
    <location>
        <begin position="247"/>
        <end position="256"/>
    </location>
</feature>
<gene>
    <name evidence="7" type="ORF">ACFQ00_01425</name>
</gene>
<dbReference type="EMBL" id="JBHTIK010000001">
    <property type="protein sequence ID" value="MFD0846973.1"/>
    <property type="molecule type" value="Genomic_DNA"/>
</dbReference>
<name>A0ABW3BY14_SPHXN</name>
<comment type="function">
    <text evidence="4">Involved in chromosome partition. Localize to both poles of the predivisional cell following completion of DNA replication. Binds to the DNA origin of replication.</text>
</comment>
<evidence type="ECO:0000259" key="6">
    <source>
        <dbReference type="SMART" id="SM00470"/>
    </source>
</evidence>
<dbReference type="Gene3D" id="3.90.1530.30">
    <property type="match status" value="1"/>
</dbReference>
<dbReference type="Pfam" id="PF23552">
    <property type="entry name" value="ParB_C"/>
    <property type="match status" value="1"/>
</dbReference>
<dbReference type="SUPFAM" id="SSF109709">
    <property type="entry name" value="KorB DNA-binding domain-like"/>
    <property type="match status" value="1"/>
</dbReference>
<dbReference type="Pfam" id="PF02195">
    <property type="entry name" value="ParB_N"/>
    <property type="match status" value="1"/>
</dbReference>
<dbReference type="Gene3D" id="1.10.10.2830">
    <property type="match status" value="1"/>
</dbReference>
<dbReference type="InterPro" id="IPR003115">
    <property type="entry name" value="ParB_N"/>
</dbReference>
<dbReference type="InterPro" id="IPR004437">
    <property type="entry name" value="ParB/RepB/Spo0J"/>
</dbReference>
<comment type="similarity">
    <text evidence="1">Belongs to the ParB family.</text>
</comment>
<evidence type="ECO:0000313" key="7">
    <source>
        <dbReference type="EMBL" id="MFD0846973.1"/>
    </source>
</evidence>
<evidence type="ECO:0000256" key="3">
    <source>
        <dbReference type="ARBA" id="ARBA00023125"/>
    </source>
</evidence>
<feature type="region of interest" description="Disordered" evidence="5">
    <location>
        <begin position="20"/>
        <end position="43"/>
    </location>
</feature>
<comment type="caution">
    <text evidence="7">The sequence shown here is derived from an EMBL/GenBank/DDBJ whole genome shotgun (WGS) entry which is preliminary data.</text>
</comment>
<dbReference type="PANTHER" id="PTHR33375:SF1">
    <property type="entry name" value="CHROMOSOME-PARTITIONING PROTEIN PARB-RELATED"/>
    <property type="match status" value="1"/>
</dbReference>
<dbReference type="SMART" id="SM00470">
    <property type="entry name" value="ParB"/>
    <property type="match status" value="1"/>
</dbReference>
<dbReference type="Proteomes" id="UP001597124">
    <property type="component" value="Unassembled WGS sequence"/>
</dbReference>
<keyword evidence="2" id="KW-0159">Chromosome partition</keyword>
<dbReference type="Pfam" id="PF17762">
    <property type="entry name" value="HTH_ParB"/>
    <property type="match status" value="1"/>
</dbReference>
<dbReference type="InterPro" id="IPR050336">
    <property type="entry name" value="Chromosome_partition/occlusion"/>
</dbReference>
<reference evidence="8" key="1">
    <citation type="journal article" date="2019" name="Int. J. Syst. Evol. Microbiol.">
        <title>The Global Catalogue of Microorganisms (GCM) 10K type strain sequencing project: providing services to taxonomists for standard genome sequencing and annotation.</title>
        <authorList>
            <consortium name="The Broad Institute Genomics Platform"/>
            <consortium name="The Broad Institute Genome Sequencing Center for Infectious Disease"/>
            <person name="Wu L."/>
            <person name="Ma J."/>
        </authorList>
    </citation>
    <scope>NUCLEOTIDE SEQUENCE [LARGE SCALE GENOMIC DNA]</scope>
    <source>
        <strain evidence="8">CCUG 52537</strain>
    </source>
</reference>
<sequence>MSQPKRPTGLGRGLSALLEEMGSAALPPRTEAGTAAPVVPAGDAGSSMGAQMLSMAMISPNPKQPRRRFDETAQAELIASVKRQGLLQPILVRPVDGGRFEIVAGERRWRAAQAAQLHDVPVLVRRLTDEEAFEVALVENIQRQDLNAIEEAEGYKRLIDDYGHTQEDIARIVGKSRSHVANLVRLLDLPDDVRDLLIDGRLTMGHARALLTAPDPSALARDVVQMGLSVREVEARAKKPRAPRKAAPREAARSADLESLEGQLAEQLGLRVRLEFDGEGGKLTLFYSDLDQLDMLCQRLSGERF</sequence>
<dbReference type="InterPro" id="IPR057240">
    <property type="entry name" value="ParB_dimer_C"/>
</dbReference>
<accession>A0ABW3BY14</accession>
<evidence type="ECO:0000313" key="8">
    <source>
        <dbReference type="Proteomes" id="UP001597124"/>
    </source>
</evidence>
<feature type="region of interest" description="Disordered" evidence="5">
    <location>
        <begin position="235"/>
        <end position="257"/>
    </location>
</feature>
<keyword evidence="3" id="KW-0238">DNA-binding</keyword>
<dbReference type="CDD" id="cd16393">
    <property type="entry name" value="SPO0J_N"/>
    <property type="match status" value="1"/>
</dbReference>
<dbReference type="InterPro" id="IPR036086">
    <property type="entry name" value="ParB/Sulfiredoxin_sf"/>
</dbReference>
<proteinExistence type="inferred from homology"/>
<organism evidence="7 8">
    <name type="scientific">Sphingosinicella xenopeptidilytica</name>
    <dbReference type="NCBI Taxonomy" id="364098"/>
    <lineage>
        <taxon>Bacteria</taxon>
        <taxon>Pseudomonadati</taxon>
        <taxon>Pseudomonadota</taxon>
        <taxon>Alphaproteobacteria</taxon>
        <taxon>Sphingomonadales</taxon>
        <taxon>Sphingosinicellaceae</taxon>
        <taxon>Sphingosinicella</taxon>
    </lineage>
</organism>
<evidence type="ECO:0000256" key="4">
    <source>
        <dbReference type="ARBA" id="ARBA00025472"/>
    </source>
</evidence>
<dbReference type="PANTHER" id="PTHR33375">
    <property type="entry name" value="CHROMOSOME-PARTITIONING PROTEIN PARB-RELATED"/>
    <property type="match status" value="1"/>
</dbReference>
<evidence type="ECO:0000256" key="2">
    <source>
        <dbReference type="ARBA" id="ARBA00022829"/>
    </source>
</evidence>
<dbReference type="RefSeq" id="WP_381485112.1">
    <property type="nucleotide sequence ID" value="NZ_JBHTIK010000001.1"/>
</dbReference>
<dbReference type="InterPro" id="IPR041468">
    <property type="entry name" value="HTH_ParB/Spo0J"/>
</dbReference>
<evidence type="ECO:0000256" key="1">
    <source>
        <dbReference type="ARBA" id="ARBA00006295"/>
    </source>
</evidence>